<dbReference type="PROSITE" id="PS50886">
    <property type="entry name" value="TRBD"/>
    <property type="match status" value="1"/>
</dbReference>
<evidence type="ECO:0000313" key="6">
    <source>
        <dbReference type="Proteomes" id="UP000234384"/>
    </source>
</evidence>
<evidence type="ECO:0000256" key="3">
    <source>
        <dbReference type="PROSITE-ProRule" id="PRU00209"/>
    </source>
</evidence>
<accession>A0A2I1JWT1</accession>
<evidence type="ECO:0000259" key="4">
    <source>
        <dbReference type="PROSITE" id="PS50886"/>
    </source>
</evidence>
<organism evidence="5 6">
    <name type="scientific">Falseniella ignava</name>
    <dbReference type="NCBI Taxonomy" id="137730"/>
    <lineage>
        <taxon>Bacteria</taxon>
        <taxon>Bacillati</taxon>
        <taxon>Bacillota</taxon>
        <taxon>Bacilli</taxon>
        <taxon>Lactobacillales</taxon>
        <taxon>Aerococcaceae</taxon>
        <taxon>Falseniella</taxon>
    </lineage>
</organism>
<dbReference type="InterPro" id="IPR027855">
    <property type="entry name" value="DUF4479"/>
</dbReference>
<dbReference type="InterPro" id="IPR012340">
    <property type="entry name" value="NA-bd_OB-fold"/>
</dbReference>
<dbReference type="Proteomes" id="UP000234384">
    <property type="component" value="Unassembled WGS sequence"/>
</dbReference>
<dbReference type="Pfam" id="PF14794">
    <property type="entry name" value="DUF4479"/>
    <property type="match status" value="1"/>
</dbReference>
<keyword evidence="2 3" id="KW-0694">RNA-binding</keyword>
<dbReference type="SUPFAM" id="SSF50249">
    <property type="entry name" value="Nucleic acid-binding proteins"/>
    <property type="match status" value="1"/>
</dbReference>
<keyword evidence="1 3" id="KW-0820">tRNA-binding</keyword>
<dbReference type="NCBIfam" id="NF045760">
    <property type="entry name" value="YtpR"/>
    <property type="match status" value="1"/>
</dbReference>
<dbReference type="GO" id="GO:0000049">
    <property type="term" value="F:tRNA binding"/>
    <property type="evidence" value="ECO:0007669"/>
    <property type="project" value="UniProtKB-UniRule"/>
</dbReference>
<name>A0A2I1JWT1_9LACT</name>
<dbReference type="OrthoDB" id="9805455at2"/>
<dbReference type="InterPro" id="IPR037154">
    <property type="entry name" value="YtpR-like_sf"/>
</dbReference>
<dbReference type="RefSeq" id="WP_101954574.1">
    <property type="nucleotide sequence ID" value="NZ_PKHE01000018.1"/>
</dbReference>
<reference evidence="5 6" key="1">
    <citation type="submission" date="2017-12" db="EMBL/GenBank/DDBJ databases">
        <title>Phylogenetic diversity of female urinary microbiome.</title>
        <authorList>
            <person name="Thomas-White K."/>
            <person name="Wolfe A.J."/>
        </authorList>
    </citation>
    <scope>NUCLEOTIDE SEQUENCE [LARGE SCALE GENOMIC DNA]</scope>
    <source>
        <strain evidence="5 6">UMB0898</strain>
    </source>
</reference>
<comment type="caution">
    <text evidence="5">The sequence shown here is derived from an EMBL/GenBank/DDBJ whole genome shotgun (WGS) entry which is preliminary data.</text>
</comment>
<dbReference type="Gene3D" id="2.40.50.140">
    <property type="entry name" value="Nucleic acid-binding proteins"/>
    <property type="match status" value="1"/>
</dbReference>
<dbReference type="EMBL" id="PKHE01000018">
    <property type="protein sequence ID" value="PKY87868.1"/>
    <property type="molecule type" value="Genomic_DNA"/>
</dbReference>
<evidence type="ECO:0000256" key="2">
    <source>
        <dbReference type="ARBA" id="ARBA00022884"/>
    </source>
</evidence>
<dbReference type="InterPro" id="IPR002547">
    <property type="entry name" value="tRNA-bd_dom"/>
</dbReference>
<evidence type="ECO:0000313" key="5">
    <source>
        <dbReference type="EMBL" id="PKY87868.1"/>
    </source>
</evidence>
<protein>
    <submittedName>
        <fullName evidence="5">DUF4479 domain-containing protein</fullName>
    </submittedName>
</protein>
<dbReference type="Gene3D" id="3.30.1940.10">
    <property type="entry name" value="YtpR-like"/>
    <property type="match status" value="1"/>
</dbReference>
<evidence type="ECO:0000256" key="1">
    <source>
        <dbReference type="ARBA" id="ARBA00022555"/>
    </source>
</evidence>
<proteinExistence type="predicted"/>
<dbReference type="AlphaFoldDB" id="A0A2I1JWT1"/>
<dbReference type="Pfam" id="PF01588">
    <property type="entry name" value="tRNA_bind"/>
    <property type="match status" value="1"/>
</dbReference>
<dbReference type="CDD" id="cd02796">
    <property type="entry name" value="tRNA_bind_bactPheRS"/>
    <property type="match status" value="1"/>
</dbReference>
<sequence>MWLAFYNPTATGDVLLLTRDSNSTSAKSFERKGDVAVVRPAHQEEIVSVNIFNASQYLDLSETGQVLLSDEQLKTINELISKTDYEAEVKVDATPKFVVGYVESCDPVEDSDHLSLTQTNVGDTTLQIVCGAKNIRQGLHVLVARPGAVMPSGLIIWPSELRGVPSYGMVCSTRELQLEGVGNTEGIWELPDHFEPGTPLDEVIAQLN</sequence>
<dbReference type="InterPro" id="IPR033714">
    <property type="entry name" value="tRNA_bind_bactPheRS"/>
</dbReference>
<gene>
    <name evidence="5" type="ORF">CYJ57_06370</name>
</gene>
<feature type="domain" description="TRNA-binding" evidence="4">
    <location>
        <begin position="91"/>
        <end position="201"/>
    </location>
</feature>